<reference evidence="2 3" key="1">
    <citation type="submission" date="2015-09" db="EMBL/GenBank/DDBJ databases">
        <authorList>
            <consortium name="Swine Surveillance"/>
        </authorList>
    </citation>
    <scope>NUCLEOTIDE SEQUENCE [LARGE SCALE GENOMIC DNA]</scope>
    <source>
        <strain evidence="2 3">CECT 8383</strain>
    </source>
</reference>
<feature type="region of interest" description="Disordered" evidence="1">
    <location>
        <begin position="200"/>
        <end position="234"/>
    </location>
</feature>
<dbReference type="Gene3D" id="3.40.50.300">
    <property type="entry name" value="P-loop containing nucleotide triphosphate hydrolases"/>
    <property type="match status" value="1"/>
</dbReference>
<dbReference type="SUPFAM" id="SSF52540">
    <property type="entry name" value="P-loop containing nucleoside triphosphate hydrolases"/>
    <property type="match status" value="1"/>
</dbReference>
<dbReference type="STRING" id="340021.TM5383_02801"/>
<feature type="compositionally biased region" description="Polar residues" evidence="1">
    <location>
        <begin position="203"/>
        <end position="219"/>
    </location>
</feature>
<evidence type="ECO:0000313" key="2">
    <source>
        <dbReference type="EMBL" id="CUH85567.1"/>
    </source>
</evidence>
<dbReference type="InterPro" id="IPR027417">
    <property type="entry name" value="P-loop_NTPase"/>
</dbReference>
<dbReference type="Proteomes" id="UP000051681">
    <property type="component" value="Unassembled WGS sequence"/>
</dbReference>
<protein>
    <recommendedName>
        <fullName evidence="4">Sulfotransferase family protein</fullName>
    </recommendedName>
</protein>
<proteinExistence type="predicted"/>
<dbReference type="AlphaFoldDB" id="A0A0P1GS62"/>
<sequence length="234" mass="26246">MSRLRVINLGLPKTGTTTVARALRRACLHTADHRIRAGQTKDDHLKDEYVANLIYEAYYRTGDPLAYLDEFDAFSEISLLRAGQSLWPQMDFGIITAIRTHHPEAKFFASWRPVADISDSMLRWSNLGSERLPGHDQPGLPQGYGGADHERQRWISAHYDHLDQIFAGSDAYLRLDIRTSAARAQLAALIGRKVPWWGHANRNRTNPKVTPATDAQGTDASDPDNDDTNKTEAV</sequence>
<organism evidence="2 3">
    <name type="scientific">Thalassovita mediterranea</name>
    <dbReference type="NCBI Taxonomy" id="340021"/>
    <lineage>
        <taxon>Bacteria</taxon>
        <taxon>Pseudomonadati</taxon>
        <taxon>Pseudomonadota</taxon>
        <taxon>Alphaproteobacteria</taxon>
        <taxon>Rhodobacterales</taxon>
        <taxon>Roseobacteraceae</taxon>
        <taxon>Thalassovita</taxon>
    </lineage>
</organism>
<accession>A0A0P1GS62</accession>
<evidence type="ECO:0008006" key="4">
    <source>
        <dbReference type="Google" id="ProtNLM"/>
    </source>
</evidence>
<dbReference type="RefSeq" id="WP_076400051.1">
    <property type="nucleotide sequence ID" value="NZ_CYSF01000017.1"/>
</dbReference>
<name>A0A0P1GS62_9RHOB</name>
<gene>
    <name evidence="2" type="ORF">TM5383_02801</name>
</gene>
<evidence type="ECO:0000313" key="3">
    <source>
        <dbReference type="Proteomes" id="UP000051681"/>
    </source>
</evidence>
<dbReference type="EMBL" id="CYSF01000017">
    <property type="protein sequence ID" value="CUH85567.1"/>
    <property type="molecule type" value="Genomic_DNA"/>
</dbReference>
<keyword evidence="3" id="KW-1185">Reference proteome</keyword>
<evidence type="ECO:0000256" key="1">
    <source>
        <dbReference type="SAM" id="MobiDB-lite"/>
    </source>
</evidence>